<keyword evidence="7" id="KW-1185">Reference proteome</keyword>
<dbReference type="RefSeq" id="WP_258385407.1">
    <property type="nucleotide sequence ID" value="NZ_CP091430.1"/>
</dbReference>
<sequence length="272" mass="30070">MVTRYSGKAWDRHFLPRLSKLEVERIPKDRAVVVLPVGAVEQHGPHLPVYTDTLIGEGFITHAFEEIPDGEEIWLLPPLSYGKSTEHLGHYGTISLSATTLMAMLTDISRSLQRSGFKKLVLVNTHGGNTDLLGMMAREIRIDTGLAVFRLDPGFGYADDSFDEEELMTGIHGGAVETSLILAAREHWVHMELATEERPNFPESDFLQFKRRAFAWVIDDISASGISGNAKLASAESGRTMFRKGGKLLAEGLMAIMRFNMEDVKNGAAVNV</sequence>
<keyword evidence="4" id="KW-0862">Zinc</keyword>
<dbReference type="EMBL" id="CP091430">
    <property type="protein sequence ID" value="UVI29318.1"/>
    <property type="molecule type" value="Genomic_DNA"/>
</dbReference>
<dbReference type="Proteomes" id="UP001057877">
    <property type="component" value="Chromosome"/>
</dbReference>
<keyword evidence="2" id="KW-0479">Metal-binding</keyword>
<comment type="cofactor">
    <cofactor evidence="1">
        <name>Zn(2+)</name>
        <dbReference type="ChEBI" id="CHEBI:29105"/>
    </cofactor>
</comment>
<evidence type="ECO:0000256" key="2">
    <source>
        <dbReference type="ARBA" id="ARBA00022723"/>
    </source>
</evidence>
<dbReference type="SUPFAM" id="SSF102215">
    <property type="entry name" value="Creatininase"/>
    <property type="match status" value="1"/>
</dbReference>
<name>A0ABY5S742_9BACL</name>
<dbReference type="Gene3D" id="3.40.50.10310">
    <property type="entry name" value="Creatininase"/>
    <property type="match status" value="1"/>
</dbReference>
<accession>A0ABY5S742</accession>
<dbReference type="Pfam" id="PF02633">
    <property type="entry name" value="Creatininase"/>
    <property type="match status" value="1"/>
</dbReference>
<gene>
    <name evidence="6" type="ORF">L1F29_28460</name>
</gene>
<protein>
    <submittedName>
        <fullName evidence="6">Creatininase family protein</fullName>
    </submittedName>
</protein>
<evidence type="ECO:0000313" key="7">
    <source>
        <dbReference type="Proteomes" id="UP001057877"/>
    </source>
</evidence>
<organism evidence="6 7">
    <name type="scientific">Paenibacillus spongiae</name>
    <dbReference type="NCBI Taxonomy" id="2909671"/>
    <lineage>
        <taxon>Bacteria</taxon>
        <taxon>Bacillati</taxon>
        <taxon>Bacillota</taxon>
        <taxon>Bacilli</taxon>
        <taxon>Bacillales</taxon>
        <taxon>Paenibacillaceae</taxon>
        <taxon>Paenibacillus</taxon>
    </lineage>
</organism>
<dbReference type="PANTHER" id="PTHR35005:SF1">
    <property type="entry name" value="2-AMINO-5-FORMYLAMINO-6-RIBOSYLAMINOPYRIMIDIN-4(3H)-ONE 5'-MONOPHOSPHATE DEFORMYLASE"/>
    <property type="match status" value="1"/>
</dbReference>
<dbReference type="PANTHER" id="PTHR35005">
    <property type="entry name" value="3-DEHYDRO-SCYLLO-INOSOSE HYDROLASE"/>
    <property type="match status" value="1"/>
</dbReference>
<proteinExistence type="inferred from homology"/>
<keyword evidence="3" id="KW-0378">Hydrolase</keyword>
<comment type="similarity">
    <text evidence="5">Belongs to the creatininase superfamily.</text>
</comment>
<reference evidence="6" key="1">
    <citation type="submission" date="2022-01" db="EMBL/GenBank/DDBJ databases">
        <title>Paenibacillus spongiae sp. nov., isolated from marine sponge.</title>
        <authorList>
            <person name="Li Z."/>
            <person name="Zhang M."/>
        </authorList>
    </citation>
    <scope>NUCLEOTIDE SEQUENCE</scope>
    <source>
        <strain evidence="6">PHS-Z3</strain>
    </source>
</reference>
<evidence type="ECO:0000256" key="4">
    <source>
        <dbReference type="ARBA" id="ARBA00022833"/>
    </source>
</evidence>
<dbReference type="InterPro" id="IPR024087">
    <property type="entry name" value="Creatininase-like_sf"/>
</dbReference>
<dbReference type="InterPro" id="IPR003785">
    <property type="entry name" value="Creatininase/forma_Hydrolase"/>
</dbReference>
<evidence type="ECO:0000256" key="5">
    <source>
        <dbReference type="ARBA" id="ARBA00024029"/>
    </source>
</evidence>
<evidence type="ECO:0000256" key="1">
    <source>
        <dbReference type="ARBA" id="ARBA00001947"/>
    </source>
</evidence>
<evidence type="ECO:0000313" key="6">
    <source>
        <dbReference type="EMBL" id="UVI29318.1"/>
    </source>
</evidence>
<evidence type="ECO:0000256" key="3">
    <source>
        <dbReference type="ARBA" id="ARBA00022801"/>
    </source>
</evidence>